<evidence type="ECO:0000256" key="1">
    <source>
        <dbReference type="RuleBase" id="RU366020"/>
    </source>
</evidence>
<evidence type="ECO:0000313" key="3">
    <source>
        <dbReference type="EMBL" id="KAK6526472.1"/>
    </source>
</evidence>
<dbReference type="PANTHER" id="PTHR12320:SF24">
    <property type="entry name" value="PROTEIN PHOSPHATASE"/>
    <property type="match status" value="1"/>
</dbReference>
<comment type="similarity">
    <text evidence="1">Belongs to the PP2C family.</text>
</comment>
<keyword evidence="1" id="KW-0378">Hydrolase</keyword>
<organism evidence="3 4">
    <name type="scientific">Orbilia ellipsospora</name>
    <dbReference type="NCBI Taxonomy" id="2528407"/>
    <lineage>
        <taxon>Eukaryota</taxon>
        <taxon>Fungi</taxon>
        <taxon>Dikarya</taxon>
        <taxon>Ascomycota</taxon>
        <taxon>Pezizomycotina</taxon>
        <taxon>Orbiliomycetes</taxon>
        <taxon>Orbiliales</taxon>
        <taxon>Orbiliaceae</taxon>
        <taxon>Orbilia</taxon>
    </lineage>
</organism>
<sequence length="557" mass="61441">MRPDPLFGWLLTVANPSTFPGTYEVPPDLISHIQQNHISCPEFEANAIKELTSSFACRTLRSSTLRSAAPPPPRQPNIFKNATISTHRAFSHHRLFSTSSPSSNSSFQTGFSLYAKRPPRPFPKPWINPPLSSFSEPLSVHSTSLSRRPLYPHQHSLQDTVPSGGSARFLRGYTNGDDALLMHHRYLAVADGVGSWNTRERGYPALWSRLLVHYFSIVCERFFSRQRRKRKPAASSLSSGGGMIEGEEEELNVQNILNEAFSAVVKATSNISPVPSTTTTVGKTTTLTKGTSNKPFIISAPPTSETQRYHGTTTFTGCVLHHNKLHVVNVGDSHCLVLRPSAAPASSPAGTSTNANEGEGFILRTKEGWHYFDCPRQLGTDSPDTPLQNATVSSITVQNGDIVILATDGMLDNIWQEEVISIILRTLSPPSSHQGTGEGDIEWEMELGQMMRKKGRKKVEEGVNVAFREYSNMTRNVYNGDDVDLIGDPEDDEDGAEMMTRVAAELVKAAKVVATDPYAESPWMERALEEGIGAEGGSWMILVWLWGGLWDYSVYSY</sequence>
<gene>
    <name evidence="3" type="ORF">TWF694_005058</name>
</gene>
<dbReference type="EC" id="3.1.3.16" evidence="1"/>
<comment type="cofactor">
    <cofactor evidence="1">
        <name>Mg(2+)</name>
        <dbReference type="ChEBI" id="CHEBI:18420"/>
    </cofactor>
</comment>
<comment type="catalytic activity">
    <reaction evidence="1">
        <text>O-phospho-L-seryl-[protein] + H2O = L-seryl-[protein] + phosphate</text>
        <dbReference type="Rhea" id="RHEA:20629"/>
        <dbReference type="Rhea" id="RHEA-COMP:9863"/>
        <dbReference type="Rhea" id="RHEA-COMP:11604"/>
        <dbReference type="ChEBI" id="CHEBI:15377"/>
        <dbReference type="ChEBI" id="CHEBI:29999"/>
        <dbReference type="ChEBI" id="CHEBI:43474"/>
        <dbReference type="ChEBI" id="CHEBI:83421"/>
        <dbReference type="EC" id="3.1.3.16"/>
    </reaction>
</comment>
<keyword evidence="1" id="KW-0479">Metal-binding</keyword>
<keyword evidence="4" id="KW-1185">Reference proteome</keyword>
<protein>
    <recommendedName>
        <fullName evidence="1">Protein phosphatase</fullName>
        <ecNumber evidence="1">3.1.3.16</ecNumber>
    </recommendedName>
</protein>
<dbReference type="GO" id="GO:0004722">
    <property type="term" value="F:protein serine/threonine phosphatase activity"/>
    <property type="evidence" value="ECO:0007669"/>
    <property type="project" value="UniProtKB-EC"/>
</dbReference>
<keyword evidence="1" id="KW-0904">Protein phosphatase</keyword>
<dbReference type="PANTHER" id="PTHR12320">
    <property type="entry name" value="PROTEIN PHOSPHATASE 2C"/>
    <property type="match status" value="1"/>
</dbReference>
<reference evidence="3 4" key="1">
    <citation type="submission" date="2019-10" db="EMBL/GenBank/DDBJ databases">
        <authorList>
            <person name="Palmer J.M."/>
        </authorList>
    </citation>
    <scope>NUCLEOTIDE SEQUENCE [LARGE SCALE GENOMIC DNA]</scope>
    <source>
        <strain evidence="3 4">TWF694</strain>
    </source>
</reference>
<keyword evidence="1" id="KW-0464">Manganese</keyword>
<evidence type="ECO:0000313" key="4">
    <source>
        <dbReference type="Proteomes" id="UP001365542"/>
    </source>
</evidence>
<dbReference type="InterPro" id="IPR036457">
    <property type="entry name" value="PPM-type-like_dom_sf"/>
</dbReference>
<accession>A0AAV9WUS0</accession>
<feature type="domain" description="PPM-type phosphatase" evidence="2">
    <location>
        <begin position="164"/>
        <end position="480"/>
    </location>
</feature>
<dbReference type="EMBL" id="JAVHJO010000016">
    <property type="protein sequence ID" value="KAK6526472.1"/>
    <property type="molecule type" value="Genomic_DNA"/>
</dbReference>
<name>A0AAV9WUS0_9PEZI</name>
<dbReference type="PROSITE" id="PS51746">
    <property type="entry name" value="PPM_2"/>
    <property type="match status" value="1"/>
</dbReference>
<dbReference type="SUPFAM" id="SSF81606">
    <property type="entry name" value="PP2C-like"/>
    <property type="match status" value="1"/>
</dbReference>
<evidence type="ECO:0000259" key="2">
    <source>
        <dbReference type="PROSITE" id="PS51746"/>
    </source>
</evidence>
<dbReference type="InterPro" id="IPR039123">
    <property type="entry name" value="PPTC7"/>
</dbReference>
<comment type="cofactor">
    <cofactor evidence="1">
        <name>Mn(2+)</name>
        <dbReference type="ChEBI" id="CHEBI:29035"/>
    </cofactor>
</comment>
<proteinExistence type="inferred from homology"/>
<dbReference type="Gene3D" id="3.60.40.10">
    <property type="entry name" value="PPM-type phosphatase domain"/>
    <property type="match status" value="1"/>
</dbReference>
<dbReference type="AlphaFoldDB" id="A0AAV9WUS0"/>
<dbReference type="Proteomes" id="UP001365542">
    <property type="component" value="Unassembled WGS sequence"/>
</dbReference>
<dbReference type="InterPro" id="IPR001932">
    <property type="entry name" value="PPM-type_phosphatase-like_dom"/>
</dbReference>
<comment type="catalytic activity">
    <reaction evidence="1">
        <text>O-phospho-L-threonyl-[protein] + H2O = L-threonyl-[protein] + phosphate</text>
        <dbReference type="Rhea" id="RHEA:47004"/>
        <dbReference type="Rhea" id="RHEA-COMP:11060"/>
        <dbReference type="Rhea" id="RHEA-COMP:11605"/>
        <dbReference type="ChEBI" id="CHEBI:15377"/>
        <dbReference type="ChEBI" id="CHEBI:30013"/>
        <dbReference type="ChEBI" id="CHEBI:43474"/>
        <dbReference type="ChEBI" id="CHEBI:61977"/>
        <dbReference type="EC" id="3.1.3.16"/>
    </reaction>
</comment>
<dbReference type="GO" id="GO:0046872">
    <property type="term" value="F:metal ion binding"/>
    <property type="evidence" value="ECO:0007669"/>
    <property type="project" value="UniProtKB-UniRule"/>
</dbReference>
<comment type="caution">
    <text evidence="3">The sequence shown here is derived from an EMBL/GenBank/DDBJ whole genome shotgun (WGS) entry which is preliminary data.</text>
</comment>
<keyword evidence="1" id="KW-0460">Magnesium</keyword>
<dbReference type="SMART" id="SM00332">
    <property type="entry name" value="PP2Cc"/>
    <property type="match status" value="1"/>
</dbReference>